<evidence type="ECO:0000313" key="2">
    <source>
        <dbReference type="Proteomes" id="UP001596407"/>
    </source>
</evidence>
<proteinExistence type="predicted"/>
<keyword evidence="2" id="KW-1185">Reference proteome</keyword>
<reference evidence="1 2" key="1">
    <citation type="journal article" date="2019" name="Int. J. Syst. Evol. Microbiol.">
        <title>The Global Catalogue of Microorganisms (GCM) 10K type strain sequencing project: providing services to taxonomists for standard genome sequencing and annotation.</title>
        <authorList>
            <consortium name="The Broad Institute Genomics Platform"/>
            <consortium name="The Broad Institute Genome Sequencing Center for Infectious Disease"/>
            <person name="Wu L."/>
            <person name="Ma J."/>
        </authorList>
    </citation>
    <scope>NUCLEOTIDE SEQUENCE [LARGE SCALE GENOMIC DNA]</scope>
    <source>
        <strain evidence="1 2">DT72</strain>
    </source>
</reference>
<protein>
    <submittedName>
        <fullName evidence="1">Uncharacterized protein</fullName>
    </submittedName>
</protein>
<dbReference type="EMBL" id="JBHSZH010000005">
    <property type="protein sequence ID" value="MFC7082372.1"/>
    <property type="molecule type" value="Genomic_DNA"/>
</dbReference>
<dbReference type="GeneID" id="79304204"/>
<name>A0ABD5WPC2_9EURY</name>
<organism evidence="1 2">
    <name type="scientific">Halorussus caseinilyticus</name>
    <dbReference type="NCBI Taxonomy" id="3034025"/>
    <lineage>
        <taxon>Archaea</taxon>
        <taxon>Methanobacteriati</taxon>
        <taxon>Methanobacteriota</taxon>
        <taxon>Stenosarchaea group</taxon>
        <taxon>Halobacteria</taxon>
        <taxon>Halobacteriales</taxon>
        <taxon>Haladaptataceae</taxon>
        <taxon>Halorussus</taxon>
    </lineage>
</organism>
<dbReference type="InterPro" id="IPR006311">
    <property type="entry name" value="TAT_signal"/>
</dbReference>
<comment type="caution">
    <text evidence="1">The sequence shown here is derived from an EMBL/GenBank/DDBJ whole genome shotgun (WGS) entry which is preliminary data.</text>
</comment>
<dbReference type="RefSeq" id="WP_276279627.1">
    <property type="nucleotide sequence ID" value="NZ_CP119809.1"/>
</dbReference>
<accession>A0ABD5WPC2</accession>
<dbReference type="AlphaFoldDB" id="A0ABD5WPC2"/>
<gene>
    <name evidence="1" type="ORF">ACFQJ6_22105</name>
</gene>
<evidence type="ECO:0000313" key="1">
    <source>
        <dbReference type="EMBL" id="MFC7082372.1"/>
    </source>
</evidence>
<dbReference type="PROSITE" id="PS51318">
    <property type="entry name" value="TAT"/>
    <property type="match status" value="1"/>
</dbReference>
<dbReference type="Proteomes" id="UP001596407">
    <property type="component" value="Unassembled WGS sequence"/>
</dbReference>
<sequence>MVEPPDQSDRIDSERRTLLQSVAGLGAAGLLGGASVGSAGAVTTGGWDWFGGLEHTALGSAEPTLENGSLVVPGLDDTGESGVGVGLGEAGGITVNTTLDPSVPVDSYREFRNRGVVNGESGVGIGRFRTVRTDSPNGFAVEPNFENLGSGSYTFEVYDRGDRVGRVEEATDPSYIPDRDVEFEIKIVVIWTDAGPIIKIVIVGIEDPIIGPRMDEYVGDEIRIRPENLDAVPDAATGLDVVGVGREQFTIDDEAVHAVGRPHRRLGNARFDPVNLGSSLGVGNVGSSGEDGFGIDLDGVQSFEFEYRDLDLTVEGAVLEGYYFGPYGGWPIGPPPVASLTNVGGELEIRADFTEVGSEAVHARVFEGNDIVGETTLEAGVVGTMPAEFVDGWCGSDGDPPGIEFRPGDGGDPVPLPFAFADGTELEGDRLRLSPVNPTEDLSGLSEFGARVANVEPFGIVNETL</sequence>